<sequence>MNDIYNDDLENIKIIGVAHISSKSVEKVREIIRNEKPDIIALELDKERFNGLIRKEEVPIKNNIKSKDLRFNLTNTILAGIQKRLGKKVEINPGEEMVAAIDEANKIGASIVLIDRDIRTTLNLLLDSLTIKEKIKAFFSILGSLFIRKKDLEKIDSIIEEDTVDDLIKEVEKKFPNVAKILIDERDLYMAKKLVELVKDNKDKKIVAIIGAGHEKGVKEYIQHLIADGLI</sequence>
<comment type="caution">
    <text evidence="1">The sequence shown here is derived from an EMBL/GenBank/DDBJ whole genome shotgun (WGS) entry which is preliminary data.</text>
</comment>
<evidence type="ECO:0000313" key="1">
    <source>
        <dbReference type="EMBL" id="RZN65644.1"/>
    </source>
</evidence>
<organism evidence="1 2">
    <name type="scientific">Methanoliparum thermophilum</name>
    <dbReference type="NCBI Taxonomy" id="2491083"/>
    <lineage>
        <taxon>Archaea</taxon>
        <taxon>Methanobacteriati</taxon>
        <taxon>Methanobacteriota</taxon>
        <taxon>Candidatus Methanoliparia</taxon>
        <taxon>Candidatus Methanoliparales</taxon>
        <taxon>Candidatus Methanoliparaceae</taxon>
        <taxon>Candidatus Methanoliparum</taxon>
    </lineage>
</organism>
<dbReference type="NCBIfam" id="TIGR00261">
    <property type="entry name" value="traB"/>
    <property type="match status" value="1"/>
</dbReference>
<dbReference type="PANTHER" id="PTHR21530:SF7">
    <property type="entry name" value="TRAB DOMAIN-CONTAINING PROTEIN"/>
    <property type="match status" value="1"/>
</dbReference>
<accession>A0A520KU34</accession>
<dbReference type="InterPro" id="IPR002816">
    <property type="entry name" value="TraB/PrgY/GumN_fam"/>
</dbReference>
<protein>
    <submittedName>
        <fullName evidence="1">TraB family protein</fullName>
    </submittedName>
</protein>
<name>A0A520KU34_METT2</name>
<dbReference type="Proteomes" id="UP000317158">
    <property type="component" value="Unassembled WGS sequence"/>
</dbReference>
<gene>
    <name evidence="1" type="ORF">EF806_00220</name>
</gene>
<dbReference type="AlphaFoldDB" id="A0A520KU34"/>
<dbReference type="CDD" id="cd14726">
    <property type="entry name" value="TraB_PrgY-like"/>
    <property type="match status" value="1"/>
</dbReference>
<reference evidence="1 2" key="1">
    <citation type="journal article" date="2019" name="Nat. Microbiol.">
        <title>Wide diversity of methane and short-chain alkane metabolisms in uncultured archaea.</title>
        <authorList>
            <person name="Borrel G."/>
            <person name="Adam P.S."/>
            <person name="McKay L.J."/>
            <person name="Chen L.X."/>
            <person name="Sierra-Garcia I.N."/>
            <person name="Sieber C.M."/>
            <person name="Letourneur Q."/>
            <person name="Ghozlane A."/>
            <person name="Andersen G.L."/>
            <person name="Li W.J."/>
            <person name="Hallam S.J."/>
            <person name="Muyzer G."/>
            <person name="de Oliveira V.M."/>
            <person name="Inskeep W.P."/>
            <person name="Banfield J.F."/>
            <person name="Gribaldo S."/>
        </authorList>
    </citation>
    <scope>NUCLEOTIDE SEQUENCE [LARGE SCALE GENOMIC DNA]</scope>
    <source>
        <strain evidence="1">NM1a</strain>
    </source>
</reference>
<dbReference type="InterPro" id="IPR005230">
    <property type="entry name" value="TraB_bac"/>
</dbReference>
<dbReference type="Pfam" id="PF01963">
    <property type="entry name" value="TraB_PrgY_gumN"/>
    <property type="match status" value="1"/>
</dbReference>
<proteinExistence type="predicted"/>
<dbReference type="EMBL" id="RXIF01000001">
    <property type="protein sequence ID" value="RZN65644.1"/>
    <property type="molecule type" value="Genomic_DNA"/>
</dbReference>
<dbReference type="PANTHER" id="PTHR21530">
    <property type="entry name" value="PHEROMONE SHUTDOWN PROTEIN"/>
    <property type="match status" value="1"/>
</dbReference>
<evidence type="ECO:0000313" key="2">
    <source>
        <dbReference type="Proteomes" id="UP000317158"/>
    </source>
</evidence>
<dbReference type="InterPro" id="IPR046345">
    <property type="entry name" value="TraB_PrgY-like"/>
</dbReference>